<protein>
    <submittedName>
        <fullName evidence="1">Microtubule-actin cross-linking factor 1</fullName>
    </submittedName>
</protein>
<dbReference type="EMBL" id="KZ530747">
    <property type="protein sequence ID" value="PKU27146.1"/>
    <property type="molecule type" value="Genomic_DNA"/>
</dbReference>
<accession>A0A2I0T022</accession>
<proteinExistence type="predicted"/>
<dbReference type="AlphaFoldDB" id="A0A2I0T022"/>
<gene>
    <name evidence="1" type="ORF">llap_22550</name>
</gene>
<name>A0A2I0T022_LIMLA</name>
<dbReference type="Proteomes" id="UP000233556">
    <property type="component" value="Unassembled WGS sequence"/>
</dbReference>
<organism evidence="1 2">
    <name type="scientific">Limosa lapponica baueri</name>
    <dbReference type="NCBI Taxonomy" id="1758121"/>
    <lineage>
        <taxon>Eukaryota</taxon>
        <taxon>Metazoa</taxon>
        <taxon>Chordata</taxon>
        <taxon>Craniata</taxon>
        <taxon>Vertebrata</taxon>
        <taxon>Euteleostomi</taxon>
        <taxon>Archelosauria</taxon>
        <taxon>Archosauria</taxon>
        <taxon>Dinosauria</taxon>
        <taxon>Saurischia</taxon>
        <taxon>Theropoda</taxon>
        <taxon>Coelurosauria</taxon>
        <taxon>Aves</taxon>
        <taxon>Neognathae</taxon>
        <taxon>Neoaves</taxon>
        <taxon>Charadriiformes</taxon>
        <taxon>Scolopacidae</taxon>
        <taxon>Limosa</taxon>
    </lineage>
</organism>
<dbReference type="OrthoDB" id="9423750at2759"/>
<dbReference type="Gene3D" id="1.20.58.60">
    <property type="match status" value="1"/>
</dbReference>
<sequence length="103" mass="11720">MEEINTRWNTLNKKVAQRVAQLQEALLHCGKFQDALEPLLSWLADTEELISNQKPPSAEYKVVKAQIQEQKVSKHQGEGWIDGMGELWTPRQYFGGPAVTDKV</sequence>
<reference evidence="2" key="1">
    <citation type="submission" date="2017-11" db="EMBL/GenBank/DDBJ databases">
        <authorList>
            <person name="Lima N.C."/>
            <person name="Parody-Merino A.M."/>
            <person name="Battley P.F."/>
            <person name="Fidler A.E."/>
            <person name="Prosdocimi F."/>
        </authorList>
    </citation>
    <scope>NUCLEOTIDE SEQUENCE [LARGE SCALE GENOMIC DNA]</scope>
</reference>
<evidence type="ECO:0000313" key="2">
    <source>
        <dbReference type="Proteomes" id="UP000233556"/>
    </source>
</evidence>
<evidence type="ECO:0000313" key="1">
    <source>
        <dbReference type="EMBL" id="PKU27146.1"/>
    </source>
</evidence>
<reference evidence="2" key="2">
    <citation type="submission" date="2017-12" db="EMBL/GenBank/DDBJ databases">
        <title>Genome sequence of the Bar-tailed Godwit (Limosa lapponica baueri).</title>
        <authorList>
            <person name="Lima N.C.B."/>
            <person name="Parody-Merino A.M."/>
            <person name="Battley P.F."/>
            <person name="Fidler A.E."/>
            <person name="Prosdocimi F."/>
        </authorList>
    </citation>
    <scope>NUCLEOTIDE SEQUENCE [LARGE SCALE GENOMIC DNA]</scope>
</reference>
<dbReference type="SUPFAM" id="SSF46966">
    <property type="entry name" value="Spectrin repeat"/>
    <property type="match status" value="1"/>
</dbReference>
<keyword evidence="2" id="KW-1185">Reference proteome</keyword>